<evidence type="ECO:0000313" key="2">
    <source>
        <dbReference type="Proteomes" id="UP000030146"/>
    </source>
</evidence>
<keyword evidence="2" id="KW-1185">Reference proteome</keyword>
<accession>A0A0A2FZ60</accession>
<dbReference type="RefSeq" id="WP_039423333.1">
    <property type="nucleotide sequence ID" value="NZ_JRAK01000026.1"/>
</dbReference>
<evidence type="ECO:0000313" key="1">
    <source>
        <dbReference type="EMBL" id="KGN93519.1"/>
    </source>
</evidence>
<dbReference type="Proteomes" id="UP000030146">
    <property type="component" value="Unassembled WGS sequence"/>
</dbReference>
<organism evidence="1 2">
    <name type="scientific">Porphyromonas gulae</name>
    <dbReference type="NCBI Taxonomy" id="111105"/>
    <lineage>
        <taxon>Bacteria</taxon>
        <taxon>Pseudomonadati</taxon>
        <taxon>Bacteroidota</taxon>
        <taxon>Bacteroidia</taxon>
        <taxon>Bacteroidales</taxon>
        <taxon>Porphyromonadaceae</taxon>
        <taxon>Porphyromonas</taxon>
    </lineage>
</organism>
<gene>
    <name evidence="1" type="ORF">HR15_01635</name>
</gene>
<reference evidence="1 2" key="1">
    <citation type="submission" date="2014-08" db="EMBL/GenBank/DDBJ databases">
        <title>Porphyromonas gulae strain:COT-052_OH3439 Genome sequencing.</title>
        <authorList>
            <person name="Wallis C."/>
            <person name="Deusch O."/>
            <person name="O'Flynn C."/>
            <person name="Davis I."/>
            <person name="Jospin G."/>
            <person name="Darling A.E."/>
            <person name="Coil D.A."/>
            <person name="Alexiev A."/>
            <person name="Horsfall A."/>
            <person name="Kirkwood N."/>
            <person name="Harris S."/>
            <person name="Eisen J.A."/>
        </authorList>
    </citation>
    <scope>NUCLEOTIDE SEQUENCE [LARGE SCALE GENOMIC DNA]</scope>
    <source>
        <strain evidence="2">COT-052 OH3439</strain>
    </source>
</reference>
<dbReference type="EMBL" id="JRAK01000026">
    <property type="protein sequence ID" value="KGN93519.1"/>
    <property type="molecule type" value="Genomic_DNA"/>
</dbReference>
<name>A0A0A2FZ60_9PORP</name>
<protein>
    <recommendedName>
        <fullName evidence="3">DUF4280 domain-containing protein</fullName>
    </recommendedName>
</protein>
<evidence type="ECO:0008006" key="3">
    <source>
        <dbReference type="Google" id="ProtNLM"/>
    </source>
</evidence>
<sequence>MGKEKIILVHGAICKCQFGTTPDVLQVKTQKKHYANDNTASQQLIATDKEIGQAFLSDTFGSCKMMNNNPCKSVVTQWTGFYDKVTLSNGGKILTNESRAVCPMGGGTPCIEVVHHGQQAVPSVENMAKAKEEIHSQINPFLNPANSIEHDLFEGVIIEAIDS</sequence>
<dbReference type="AlphaFoldDB" id="A0A0A2FZ60"/>
<proteinExistence type="predicted"/>
<dbReference type="Pfam" id="PF14107">
    <property type="entry name" value="DUF4280"/>
    <property type="match status" value="1"/>
</dbReference>
<dbReference type="InterPro" id="IPR025460">
    <property type="entry name" value="DUF4280"/>
</dbReference>
<comment type="caution">
    <text evidence="1">The sequence shown here is derived from an EMBL/GenBank/DDBJ whole genome shotgun (WGS) entry which is preliminary data.</text>
</comment>